<accession>A0A3D9FH48</accession>
<reference evidence="6 7" key="1">
    <citation type="submission" date="2018-07" db="EMBL/GenBank/DDBJ databases">
        <title>Genomic Encyclopedia of Type Strains, Phase IV (KMG-IV): sequencing the most valuable type-strain genomes for metagenomic binning, comparative biology and taxonomic classification.</title>
        <authorList>
            <person name="Goeker M."/>
        </authorList>
    </citation>
    <scope>NUCLEOTIDE SEQUENCE [LARGE SCALE GENOMIC DNA]</scope>
    <source>
        <strain evidence="6 7">DSM 26725</strain>
    </source>
</reference>
<comment type="caution">
    <text evidence="6">The sequence shown here is derived from an EMBL/GenBank/DDBJ whole genome shotgun (WGS) entry which is preliminary data.</text>
</comment>
<evidence type="ECO:0000256" key="1">
    <source>
        <dbReference type="ARBA" id="ARBA00005531"/>
    </source>
</evidence>
<proteinExistence type="inferred from homology"/>
<dbReference type="InterPro" id="IPR016039">
    <property type="entry name" value="Thiolase-like"/>
</dbReference>
<dbReference type="Pfam" id="PF02797">
    <property type="entry name" value="Chal_sti_synt_C"/>
    <property type="match status" value="1"/>
</dbReference>
<protein>
    <submittedName>
        <fullName evidence="6">Putative naringenin-chalcone synthase</fullName>
    </submittedName>
</protein>
<organism evidence="6 7">
    <name type="scientific">Parasphingopyxis lamellibrachiae</name>
    <dbReference type="NCBI Taxonomy" id="680125"/>
    <lineage>
        <taxon>Bacteria</taxon>
        <taxon>Pseudomonadati</taxon>
        <taxon>Pseudomonadota</taxon>
        <taxon>Alphaproteobacteria</taxon>
        <taxon>Sphingomonadales</taxon>
        <taxon>Sphingomonadaceae</taxon>
        <taxon>Parasphingopyxis</taxon>
    </lineage>
</organism>
<name>A0A3D9FH48_9SPHN</name>
<dbReference type="EMBL" id="QRDP01000004">
    <property type="protein sequence ID" value="RED17115.1"/>
    <property type="molecule type" value="Genomic_DNA"/>
</dbReference>
<dbReference type="RefSeq" id="WP_116236425.1">
    <property type="nucleotide sequence ID" value="NZ_QRDP01000004.1"/>
</dbReference>
<evidence type="ECO:0000259" key="4">
    <source>
        <dbReference type="Pfam" id="PF00195"/>
    </source>
</evidence>
<evidence type="ECO:0000256" key="2">
    <source>
        <dbReference type="ARBA" id="ARBA00022679"/>
    </source>
</evidence>
<evidence type="ECO:0000256" key="3">
    <source>
        <dbReference type="PIRSR" id="PIRSR000451-1"/>
    </source>
</evidence>
<dbReference type="InterPro" id="IPR011141">
    <property type="entry name" value="Polyketide_synthase_type-III"/>
</dbReference>
<feature type="domain" description="Chalcone/stilbene synthase C-terminal" evidence="5">
    <location>
        <begin position="241"/>
        <end position="371"/>
    </location>
</feature>
<feature type="domain" description="Chalcone/stilbene synthase N-terminal" evidence="4">
    <location>
        <begin position="52"/>
        <end position="229"/>
    </location>
</feature>
<dbReference type="AlphaFoldDB" id="A0A3D9FH48"/>
<dbReference type="Pfam" id="PF00195">
    <property type="entry name" value="Chal_sti_synt_N"/>
    <property type="match status" value="1"/>
</dbReference>
<evidence type="ECO:0000259" key="5">
    <source>
        <dbReference type="Pfam" id="PF02797"/>
    </source>
</evidence>
<dbReference type="PANTHER" id="PTHR11877:SF46">
    <property type="entry name" value="TYPE III POLYKETIDE SYNTHASE A"/>
    <property type="match status" value="1"/>
</dbReference>
<comment type="similarity">
    <text evidence="1">Belongs to the thiolase-like superfamily. Chalcone/stilbene synthases family.</text>
</comment>
<dbReference type="SUPFAM" id="SSF53901">
    <property type="entry name" value="Thiolase-like"/>
    <property type="match status" value="2"/>
</dbReference>
<keyword evidence="7" id="KW-1185">Reference proteome</keyword>
<dbReference type="InterPro" id="IPR012328">
    <property type="entry name" value="Chalcone/stilbene_synt_C"/>
</dbReference>
<gene>
    <name evidence="6" type="ORF">DFR46_2151</name>
</gene>
<dbReference type="GO" id="GO:0016747">
    <property type="term" value="F:acyltransferase activity, transferring groups other than amino-acyl groups"/>
    <property type="evidence" value="ECO:0007669"/>
    <property type="project" value="InterPro"/>
</dbReference>
<keyword evidence="2" id="KW-0808">Transferase</keyword>
<dbReference type="CDD" id="cd00831">
    <property type="entry name" value="CHS_like"/>
    <property type="match status" value="1"/>
</dbReference>
<dbReference type="GO" id="GO:0030639">
    <property type="term" value="P:polyketide biosynthetic process"/>
    <property type="evidence" value="ECO:0007669"/>
    <property type="project" value="TreeGrafter"/>
</dbReference>
<evidence type="ECO:0000313" key="7">
    <source>
        <dbReference type="Proteomes" id="UP000256310"/>
    </source>
</evidence>
<sequence>MKGSHVRCDLYESPLTVPIPTPHINGIGAATPDHDIHHAFIGWAAAQLSDPREQAIFARMAERAGIEHRWSVLPRGADGGSPICAGGFYAQGMPPTSERMKLYAETAPELAVEAVSNLPEIPDPASITHLVVASCTGFTAPGLDQLVARRLGLKGSVERTLVGFMGCYGAVTALRNAYHIVRSEPEARVLVITTELSTLHLQPDAALEPLLAMLLFGDGAAAAIVSAEPNGLAMGRQFAATLPESHDLIQWHVGDTGFAMHLSGEVPGRIGDALASAEFRSAICNGEGPDAVDSWAVHGGGRSILDAVEKGLDLGPDALAISRDILREKGNMSSATLMFALERIMREPPAGQGLAIAFGPGLAAEGFEYRSA</sequence>
<evidence type="ECO:0000313" key="6">
    <source>
        <dbReference type="EMBL" id="RED17115.1"/>
    </source>
</evidence>
<dbReference type="Proteomes" id="UP000256310">
    <property type="component" value="Unassembled WGS sequence"/>
</dbReference>
<dbReference type="PIRSF" id="PIRSF000451">
    <property type="entry name" value="PKS_III"/>
    <property type="match status" value="1"/>
</dbReference>
<dbReference type="OrthoDB" id="9786288at2"/>
<dbReference type="InterPro" id="IPR001099">
    <property type="entry name" value="Chalcone/stilbene_synt_N"/>
</dbReference>
<feature type="active site" description="Acyl-thioester intermediate" evidence="3">
    <location>
        <position position="167"/>
    </location>
</feature>
<dbReference type="Gene3D" id="3.40.47.10">
    <property type="match status" value="2"/>
</dbReference>
<dbReference type="PANTHER" id="PTHR11877">
    <property type="entry name" value="HYDROXYMETHYLGLUTARYL-COA SYNTHASE"/>
    <property type="match status" value="1"/>
</dbReference>